<keyword evidence="1" id="KW-0732">Signal</keyword>
<gene>
    <name evidence="2" type="ORF">GOODEAATRI_019162</name>
</gene>
<dbReference type="EMBL" id="JAHRIO010021673">
    <property type="protein sequence ID" value="MEQ2165635.1"/>
    <property type="molecule type" value="Genomic_DNA"/>
</dbReference>
<feature type="signal peptide" evidence="1">
    <location>
        <begin position="1"/>
        <end position="19"/>
    </location>
</feature>
<comment type="caution">
    <text evidence="2">The sequence shown here is derived from an EMBL/GenBank/DDBJ whole genome shotgun (WGS) entry which is preliminary data.</text>
</comment>
<evidence type="ECO:0000313" key="3">
    <source>
        <dbReference type="Proteomes" id="UP001476798"/>
    </source>
</evidence>
<name>A0ABV0N2M8_9TELE</name>
<evidence type="ECO:0000256" key="1">
    <source>
        <dbReference type="SAM" id="SignalP"/>
    </source>
</evidence>
<accession>A0ABV0N2M8</accession>
<organism evidence="2 3">
    <name type="scientific">Goodea atripinnis</name>
    <dbReference type="NCBI Taxonomy" id="208336"/>
    <lineage>
        <taxon>Eukaryota</taxon>
        <taxon>Metazoa</taxon>
        <taxon>Chordata</taxon>
        <taxon>Craniata</taxon>
        <taxon>Vertebrata</taxon>
        <taxon>Euteleostomi</taxon>
        <taxon>Actinopterygii</taxon>
        <taxon>Neopterygii</taxon>
        <taxon>Teleostei</taxon>
        <taxon>Neoteleostei</taxon>
        <taxon>Acanthomorphata</taxon>
        <taxon>Ovalentaria</taxon>
        <taxon>Atherinomorphae</taxon>
        <taxon>Cyprinodontiformes</taxon>
        <taxon>Goodeidae</taxon>
        <taxon>Goodea</taxon>
    </lineage>
</organism>
<evidence type="ECO:0000313" key="2">
    <source>
        <dbReference type="EMBL" id="MEQ2165635.1"/>
    </source>
</evidence>
<protein>
    <submittedName>
        <fullName evidence="2">Uncharacterized protein</fullName>
    </submittedName>
</protein>
<feature type="non-terminal residue" evidence="2">
    <location>
        <position position="52"/>
    </location>
</feature>
<keyword evidence="3" id="KW-1185">Reference proteome</keyword>
<dbReference type="Proteomes" id="UP001476798">
    <property type="component" value="Unassembled WGS sequence"/>
</dbReference>
<reference evidence="2 3" key="1">
    <citation type="submission" date="2021-06" db="EMBL/GenBank/DDBJ databases">
        <authorList>
            <person name="Palmer J.M."/>
        </authorList>
    </citation>
    <scope>NUCLEOTIDE SEQUENCE [LARGE SCALE GENOMIC DNA]</scope>
    <source>
        <strain evidence="2 3">GA_2019</strain>
        <tissue evidence="2">Muscle</tissue>
    </source>
</reference>
<feature type="chain" id="PRO_5046710353" evidence="1">
    <location>
        <begin position="20"/>
        <end position="52"/>
    </location>
</feature>
<proteinExistence type="predicted"/>
<sequence>MRRHHSRALTRSTFLLVSGSGTDFPLCCGRCGLTAGLLTGIGEGSPLCRASL</sequence>